<evidence type="ECO:0008006" key="3">
    <source>
        <dbReference type="Google" id="ProtNLM"/>
    </source>
</evidence>
<dbReference type="AlphaFoldDB" id="A0AA50DH06"/>
<proteinExistence type="predicted"/>
<evidence type="ECO:0000313" key="2">
    <source>
        <dbReference type="Proteomes" id="UP001228139"/>
    </source>
</evidence>
<dbReference type="RefSeq" id="WP_306207473.1">
    <property type="nucleotide sequence ID" value="NZ_CP132353.1"/>
</dbReference>
<name>A0AA50DH06_9GAMM</name>
<protein>
    <recommendedName>
        <fullName evidence="3">DUF5862 domain-containing protein</fullName>
    </recommendedName>
</protein>
<sequence length="100" mass="10065">MRNLIASEINHVAGAAPITGAELNDFCLSVYNGAVIGATTYAFLGGKWGGLAAVLTFGVSQLIGVGLGIIIGGIDGAIYGATHSAEESEAYFMNIAKSSG</sequence>
<evidence type="ECO:0000313" key="1">
    <source>
        <dbReference type="EMBL" id="WLS78026.1"/>
    </source>
</evidence>
<dbReference type="KEGG" id="epi:Q3V30_16360"/>
<accession>A0AA50DH06</accession>
<reference evidence="1 2" key="1">
    <citation type="submission" date="2023-07" db="EMBL/GenBank/DDBJ databases">
        <title>Pathogenic bacteria of pear tree diseases.</title>
        <authorList>
            <person name="Zhang Z."/>
            <person name="He L."/>
            <person name="Huang R."/>
        </authorList>
    </citation>
    <scope>NUCLEOTIDE SEQUENCE [LARGE SCALE GENOMIC DNA]</scope>
    <source>
        <strain evidence="1 2">DE2</strain>
    </source>
</reference>
<keyword evidence="2" id="KW-1185">Reference proteome</keyword>
<dbReference type="Proteomes" id="UP001228139">
    <property type="component" value="Chromosome"/>
</dbReference>
<gene>
    <name evidence="1" type="ORF">Q3V30_16360</name>
</gene>
<organism evidence="1 2">
    <name type="scientific">Erwinia pyri</name>
    <dbReference type="NCBI Taxonomy" id="3062598"/>
    <lineage>
        <taxon>Bacteria</taxon>
        <taxon>Pseudomonadati</taxon>
        <taxon>Pseudomonadota</taxon>
        <taxon>Gammaproteobacteria</taxon>
        <taxon>Enterobacterales</taxon>
        <taxon>Erwiniaceae</taxon>
        <taxon>Erwinia</taxon>
    </lineage>
</organism>
<dbReference type="EMBL" id="CP132353">
    <property type="protein sequence ID" value="WLS78026.1"/>
    <property type="molecule type" value="Genomic_DNA"/>
</dbReference>